<keyword evidence="3 5" id="KW-1133">Transmembrane helix</keyword>
<evidence type="ECO:0000313" key="7">
    <source>
        <dbReference type="Proteomes" id="UP000004870"/>
    </source>
</evidence>
<accession>C8NBT8</accession>
<gene>
    <name evidence="6" type="ORF">HMPREF0198_1966</name>
</gene>
<evidence type="ECO:0000313" key="6">
    <source>
        <dbReference type="EMBL" id="EEV87926.1"/>
    </source>
</evidence>
<dbReference type="OrthoDB" id="9806785at2"/>
<feature type="transmembrane region" description="Helical" evidence="5">
    <location>
        <begin position="195"/>
        <end position="218"/>
    </location>
</feature>
<dbReference type="PANTHER" id="PTHR10361:SF28">
    <property type="entry name" value="P3 PROTEIN-RELATED"/>
    <property type="match status" value="1"/>
</dbReference>
<dbReference type="InterPro" id="IPR004710">
    <property type="entry name" value="Bilac:Na_transpt"/>
</dbReference>
<dbReference type="HOGENOM" id="CLU_034788_1_1_6"/>
<evidence type="ECO:0000256" key="1">
    <source>
        <dbReference type="ARBA" id="ARBA00004141"/>
    </source>
</evidence>
<comment type="caution">
    <text evidence="6">The sequence shown here is derived from an EMBL/GenBank/DDBJ whole genome shotgun (WGS) entry which is preliminary data.</text>
</comment>
<protein>
    <submittedName>
        <fullName evidence="6">Bile acid transporter</fullName>
    </submittedName>
</protein>
<evidence type="ECO:0000256" key="3">
    <source>
        <dbReference type="ARBA" id="ARBA00022989"/>
    </source>
</evidence>
<dbReference type="Proteomes" id="UP000004870">
    <property type="component" value="Unassembled WGS sequence"/>
</dbReference>
<evidence type="ECO:0000256" key="5">
    <source>
        <dbReference type="SAM" id="Phobius"/>
    </source>
</evidence>
<reference evidence="6 7" key="1">
    <citation type="submission" date="2009-08" db="EMBL/GenBank/DDBJ databases">
        <authorList>
            <person name="Qin X."/>
            <person name="Bachman B."/>
            <person name="Battles P."/>
            <person name="Bell A."/>
            <person name="Bess C."/>
            <person name="Bickham C."/>
            <person name="Chaboub L."/>
            <person name="Chen D."/>
            <person name="Coyle M."/>
            <person name="Deiros D.R."/>
            <person name="Dinh H."/>
            <person name="Forbes L."/>
            <person name="Fowler G."/>
            <person name="Francisco L."/>
            <person name="Fu Q."/>
            <person name="Gubbala S."/>
            <person name="Hale W."/>
            <person name="Han Y."/>
            <person name="Hemphill L."/>
            <person name="Highlander S.K."/>
            <person name="Hirani K."/>
            <person name="Hogues M."/>
            <person name="Jackson L."/>
            <person name="Jakkamsetti A."/>
            <person name="Javaid M."/>
            <person name="Jiang H."/>
            <person name="Korchina V."/>
            <person name="Kovar C."/>
            <person name="Lara F."/>
            <person name="Lee S."/>
            <person name="Mata R."/>
            <person name="Mathew T."/>
            <person name="Moen C."/>
            <person name="Morales K."/>
            <person name="Munidasa M."/>
            <person name="Nazareth L."/>
            <person name="Ngo R."/>
            <person name="Nguyen L."/>
            <person name="Okwuonu G."/>
            <person name="Ongeri F."/>
            <person name="Patil S."/>
            <person name="Petrosino J."/>
            <person name="Pham C."/>
            <person name="Pham P."/>
            <person name="Pu L.-L."/>
            <person name="Puazo M."/>
            <person name="Raj R."/>
            <person name="Reid J."/>
            <person name="Rouhana J."/>
            <person name="Saada N."/>
            <person name="Shang Y."/>
            <person name="Simmons D."/>
            <person name="Thornton R."/>
            <person name="Warren J."/>
            <person name="Weissenberger G."/>
            <person name="Zhang J."/>
            <person name="Zhang L."/>
            <person name="Zhou C."/>
            <person name="Zhu D."/>
            <person name="Muzny D."/>
            <person name="Worley K."/>
            <person name="Gibbs R."/>
        </authorList>
    </citation>
    <scope>NUCLEOTIDE SEQUENCE [LARGE SCALE GENOMIC DNA]</scope>
    <source>
        <strain evidence="7">ATCC 15826 / DSM 8339 / NCTC 10426 / 6573</strain>
    </source>
</reference>
<dbReference type="EMBL" id="ACKY01000107">
    <property type="protein sequence ID" value="EEV87926.1"/>
    <property type="molecule type" value="Genomic_DNA"/>
</dbReference>
<keyword evidence="4 5" id="KW-0472">Membrane</keyword>
<keyword evidence="7" id="KW-1185">Reference proteome</keyword>
<feature type="transmembrane region" description="Helical" evidence="5">
    <location>
        <begin position="159"/>
        <end position="183"/>
    </location>
</feature>
<dbReference type="InterPro" id="IPR038770">
    <property type="entry name" value="Na+/solute_symporter_sf"/>
</dbReference>
<dbReference type="PANTHER" id="PTHR10361">
    <property type="entry name" value="SODIUM-BILE ACID COTRANSPORTER"/>
    <property type="match status" value="1"/>
</dbReference>
<feature type="transmembrane region" description="Helical" evidence="5">
    <location>
        <begin position="224"/>
        <end position="244"/>
    </location>
</feature>
<keyword evidence="2 5" id="KW-0812">Transmembrane</keyword>
<feature type="transmembrane region" description="Helical" evidence="5">
    <location>
        <begin position="7"/>
        <end position="27"/>
    </location>
</feature>
<comment type="subcellular location">
    <subcellularLocation>
        <location evidence="1">Membrane</location>
        <topology evidence="1">Multi-pass membrane protein</topology>
    </subcellularLocation>
</comment>
<sequence>MQGLRQLSTFIGQTFALWAIVFAIAGFTAPQVFTPFKPAIPYALGIIMFGMGLTLRARDFAEILRRPFQVLLGVVAQFLIMPLLAVLLVHVFSLEPMVALGVILVGCCPGGTASNVMTYLARGDVALSVTITACSTLLAPFLTPLLLELYAHKTVDIAVGAMMLSIVDMVLLPIVGGIIINRLFDRHLQVLRDALPLISVVCIVLILASVVALSKGAIAKSGMIIFGVVILHNLLGYLLGLLAARAAGFNSAQRRAIMIEVGMQNSALGATLGTKYFSPEAALPSAIFSVWHNISGALVANICTWWDKRHGK</sequence>
<feature type="transmembrane region" description="Helical" evidence="5">
    <location>
        <begin position="98"/>
        <end position="118"/>
    </location>
</feature>
<dbReference type="InterPro" id="IPR002657">
    <property type="entry name" value="BilAc:Na_symport/Acr3"/>
</dbReference>
<evidence type="ECO:0000256" key="4">
    <source>
        <dbReference type="ARBA" id="ARBA00023136"/>
    </source>
</evidence>
<organism evidence="6 7">
    <name type="scientific">Cardiobacterium hominis (strain ATCC 15826 / DSM 8339 / NCTC 10426 / 6573)</name>
    <dbReference type="NCBI Taxonomy" id="638300"/>
    <lineage>
        <taxon>Bacteria</taxon>
        <taxon>Pseudomonadati</taxon>
        <taxon>Pseudomonadota</taxon>
        <taxon>Gammaproteobacteria</taxon>
        <taxon>Cardiobacteriales</taxon>
        <taxon>Cardiobacteriaceae</taxon>
        <taxon>Cardiobacterium</taxon>
    </lineage>
</organism>
<dbReference type="Gene3D" id="1.20.1530.20">
    <property type="match status" value="1"/>
</dbReference>
<evidence type="ECO:0000256" key="2">
    <source>
        <dbReference type="ARBA" id="ARBA00022692"/>
    </source>
</evidence>
<proteinExistence type="predicted"/>
<dbReference type="AlphaFoldDB" id="C8NBT8"/>
<dbReference type="GeneID" id="84790137"/>
<feature type="transmembrane region" description="Helical" evidence="5">
    <location>
        <begin position="125"/>
        <end position="147"/>
    </location>
</feature>
<name>C8NBT8_CARH6</name>
<feature type="transmembrane region" description="Helical" evidence="5">
    <location>
        <begin position="39"/>
        <end position="58"/>
    </location>
</feature>
<feature type="transmembrane region" description="Helical" evidence="5">
    <location>
        <begin position="70"/>
        <end position="92"/>
    </location>
</feature>
<dbReference type="GO" id="GO:0016020">
    <property type="term" value="C:membrane"/>
    <property type="evidence" value="ECO:0007669"/>
    <property type="project" value="UniProtKB-SubCell"/>
</dbReference>
<dbReference type="RefSeq" id="WP_004142078.1">
    <property type="nucleotide sequence ID" value="NZ_GG694027.1"/>
</dbReference>
<dbReference type="STRING" id="2718.CHUV0807_1036"/>
<dbReference type="Pfam" id="PF01758">
    <property type="entry name" value="SBF"/>
    <property type="match status" value="1"/>
</dbReference>